<accession>A0A240F4V3</accession>
<dbReference type="Proteomes" id="UP000221249">
    <property type="component" value="Segment"/>
</dbReference>
<evidence type="ECO:0000313" key="2">
    <source>
        <dbReference type="Proteomes" id="UP000221249"/>
    </source>
</evidence>
<protein>
    <submittedName>
        <fullName evidence="1">Uncharacterized protein</fullName>
    </submittedName>
</protein>
<gene>
    <name evidence="1" type="ORF">POI1126_55</name>
</gene>
<proteinExistence type="predicted"/>
<sequence>MTSLISKNTAMDIALAYREVESAEKLLADIEEALNRQQTPDIRDAFGRHQGGLQLGVPHGQNGQQLFNVPWALSRPILEAHIAQQKAVIVTLSRKAMSEAITSGAENNHYFGLSYQDAARKAEGLIATAAETGRWHHIVDDLVTLRSVMALNEQATLPGSEANL</sequence>
<dbReference type="EMBL" id="KY417925">
    <property type="protein sequence ID" value="APU92981.1"/>
    <property type="molecule type" value="Genomic_DNA"/>
</dbReference>
<reference evidence="1 2" key="1">
    <citation type="journal article" date="2017" name="Front. Microbiol.">
        <title>Prevalence, Host Range, and Comparative Genomic Analysis of Temperate Ochrobactrum Phages.</title>
        <authorList>
            <person name="Jackel C."/>
            <person name="Hertwig S."/>
            <person name="Scholz H.C."/>
            <person name="Nockler K."/>
            <person name="Reetz J."/>
            <person name="Hammerl J.A."/>
        </authorList>
    </citation>
    <scope>NUCLEOTIDE SEQUENCE [LARGE SCALE GENOMIC DNA]</scope>
</reference>
<keyword evidence="2" id="KW-1185">Reference proteome</keyword>
<organism evidence="1 2">
    <name type="scientific">Ochrobactrum phage POI1126</name>
    <dbReference type="NCBI Taxonomy" id="1932118"/>
    <lineage>
        <taxon>Viruses</taxon>
        <taxon>Duplodnaviria</taxon>
        <taxon>Heunggongvirae</taxon>
        <taxon>Uroviricota</taxon>
        <taxon>Caudoviricetes</taxon>
        <taxon>Namazuvirus</taxon>
        <taxon>Namazuvirus POI1126</taxon>
    </lineage>
</organism>
<evidence type="ECO:0000313" key="1">
    <source>
        <dbReference type="EMBL" id="APU92981.1"/>
    </source>
</evidence>
<name>A0A240F4V3_9CAUD</name>